<dbReference type="AlphaFoldDB" id="A0A562V363"/>
<dbReference type="Proteomes" id="UP000321617">
    <property type="component" value="Unassembled WGS sequence"/>
</dbReference>
<organism evidence="2 3">
    <name type="scientific">Stackebrandtia albiflava</name>
    <dbReference type="NCBI Taxonomy" id="406432"/>
    <lineage>
        <taxon>Bacteria</taxon>
        <taxon>Bacillati</taxon>
        <taxon>Actinomycetota</taxon>
        <taxon>Actinomycetes</taxon>
        <taxon>Glycomycetales</taxon>
        <taxon>Glycomycetaceae</taxon>
        <taxon>Stackebrandtia</taxon>
    </lineage>
</organism>
<accession>A0A562V363</accession>
<reference evidence="2 3" key="1">
    <citation type="journal article" date="2013" name="Stand. Genomic Sci.">
        <title>Genomic Encyclopedia of Type Strains, Phase I: The one thousand microbial genomes (KMG-I) project.</title>
        <authorList>
            <person name="Kyrpides N.C."/>
            <person name="Woyke T."/>
            <person name="Eisen J.A."/>
            <person name="Garrity G."/>
            <person name="Lilburn T.G."/>
            <person name="Beck B.J."/>
            <person name="Whitman W.B."/>
            <person name="Hugenholtz P."/>
            <person name="Klenk H.P."/>
        </authorList>
    </citation>
    <scope>NUCLEOTIDE SEQUENCE [LARGE SCALE GENOMIC DNA]</scope>
    <source>
        <strain evidence="2 3">DSM 45044</strain>
    </source>
</reference>
<keyword evidence="1" id="KW-0472">Membrane</keyword>
<feature type="transmembrane region" description="Helical" evidence="1">
    <location>
        <begin position="12"/>
        <end position="31"/>
    </location>
</feature>
<keyword evidence="1" id="KW-1133">Transmembrane helix</keyword>
<keyword evidence="3" id="KW-1185">Reference proteome</keyword>
<evidence type="ECO:0000313" key="3">
    <source>
        <dbReference type="Proteomes" id="UP000321617"/>
    </source>
</evidence>
<keyword evidence="1" id="KW-0812">Transmembrane</keyword>
<dbReference type="RefSeq" id="WP_147139327.1">
    <property type="nucleotide sequence ID" value="NZ_BAABIJ010000002.1"/>
</dbReference>
<evidence type="ECO:0000256" key="1">
    <source>
        <dbReference type="SAM" id="Phobius"/>
    </source>
</evidence>
<protein>
    <submittedName>
        <fullName evidence="2">Uncharacterized protein</fullName>
    </submittedName>
</protein>
<name>A0A562V363_9ACTN</name>
<feature type="transmembrane region" description="Helical" evidence="1">
    <location>
        <begin position="97"/>
        <end position="116"/>
    </location>
</feature>
<proteinExistence type="predicted"/>
<gene>
    <name evidence="2" type="ORF">LX16_3067</name>
</gene>
<sequence length="193" mass="20627">MSDAPPRPRQLVYACYAFWLVGVLTATYAILNLVFAGQMATARAAVEAAEGDPHVIALHEFDAAVAFYSLAPWWAIAVPVVLVPLAVLAWRRVNVRVPLLIAGTVLALVGLGLVYASESGTGHAIDRLPADYDGPIPGGFTVVVYFLLIGLANVAIVAGTVLISRPAPADWLRKPNQAGEDRYWNFTETKTGS</sequence>
<comment type="caution">
    <text evidence="2">The sequence shown here is derived from an EMBL/GenBank/DDBJ whole genome shotgun (WGS) entry which is preliminary data.</text>
</comment>
<dbReference type="EMBL" id="VLLL01000006">
    <property type="protein sequence ID" value="TWJ12311.1"/>
    <property type="molecule type" value="Genomic_DNA"/>
</dbReference>
<evidence type="ECO:0000313" key="2">
    <source>
        <dbReference type="EMBL" id="TWJ12311.1"/>
    </source>
</evidence>
<feature type="transmembrane region" description="Helical" evidence="1">
    <location>
        <begin position="136"/>
        <end position="163"/>
    </location>
</feature>
<feature type="transmembrane region" description="Helical" evidence="1">
    <location>
        <begin position="71"/>
        <end position="90"/>
    </location>
</feature>